<sequence>MRNDPVLPAYDLMRMLYRMRPRAIHYHHFQSARLMNTQKVLLCWLKFPNRGTNVLKTALMN</sequence>
<dbReference type="Proteomes" id="UP001556367">
    <property type="component" value="Unassembled WGS sequence"/>
</dbReference>
<organism evidence="1 2">
    <name type="scientific">Hohenbuehelia grisea</name>
    <dbReference type="NCBI Taxonomy" id="104357"/>
    <lineage>
        <taxon>Eukaryota</taxon>
        <taxon>Fungi</taxon>
        <taxon>Dikarya</taxon>
        <taxon>Basidiomycota</taxon>
        <taxon>Agaricomycotina</taxon>
        <taxon>Agaricomycetes</taxon>
        <taxon>Agaricomycetidae</taxon>
        <taxon>Agaricales</taxon>
        <taxon>Pleurotineae</taxon>
        <taxon>Pleurotaceae</taxon>
        <taxon>Hohenbuehelia</taxon>
    </lineage>
</organism>
<evidence type="ECO:0000313" key="1">
    <source>
        <dbReference type="EMBL" id="KAL0951060.1"/>
    </source>
</evidence>
<accession>A0ABR3J6F5</accession>
<name>A0ABR3J6F5_9AGAR</name>
<evidence type="ECO:0000313" key="2">
    <source>
        <dbReference type="Proteomes" id="UP001556367"/>
    </source>
</evidence>
<keyword evidence="2" id="KW-1185">Reference proteome</keyword>
<comment type="caution">
    <text evidence="1">The sequence shown here is derived from an EMBL/GenBank/DDBJ whole genome shotgun (WGS) entry which is preliminary data.</text>
</comment>
<proteinExistence type="predicted"/>
<reference evidence="2" key="1">
    <citation type="submission" date="2024-06" db="EMBL/GenBank/DDBJ databases">
        <title>Multi-omics analyses provide insights into the biosynthesis of the anticancer antibiotic pleurotin in Hohenbuehelia grisea.</title>
        <authorList>
            <person name="Weaver J.A."/>
            <person name="Alberti F."/>
        </authorList>
    </citation>
    <scope>NUCLEOTIDE SEQUENCE [LARGE SCALE GENOMIC DNA]</scope>
    <source>
        <strain evidence="2">T-177</strain>
    </source>
</reference>
<dbReference type="EMBL" id="JASNQZ010000011">
    <property type="protein sequence ID" value="KAL0951060.1"/>
    <property type="molecule type" value="Genomic_DNA"/>
</dbReference>
<protein>
    <submittedName>
        <fullName evidence="1">Uncharacterized protein</fullName>
    </submittedName>
</protein>
<gene>
    <name evidence="1" type="ORF">HGRIS_007799</name>
</gene>